<keyword evidence="3 6" id="KW-0812">Transmembrane</keyword>
<organism evidence="8 9">
    <name type="scientific">Actinoplanes derwentensis</name>
    <dbReference type="NCBI Taxonomy" id="113562"/>
    <lineage>
        <taxon>Bacteria</taxon>
        <taxon>Bacillati</taxon>
        <taxon>Actinomycetota</taxon>
        <taxon>Actinomycetes</taxon>
        <taxon>Micromonosporales</taxon>
        <taxon>Micromonosporaceae</taxon>
        <taxon>Actinoplanes</taxon>
    </lineage>
</organism>
<evidence type="ECO:0000256" key="4">
    <source>
        <dbReference type="ARBA" id="ARBA00022989"/>
    </source>
</evidence>
<evidence type="ECO:0000256" key="1">
    <source>
        <dbReference type="ARBA" id="ARBA00004651"/>
    </source>
</evidence>
<dbReference type="GO" id="GO:0005886">
    <property type="term" value="C:plasma membrane"/>
    <property type="evidence" value="ECO:0007669"/>
    <property type="project" value="UniProtKB-SubCell"/>
</dbReference>
<evidence type="ECO:0000313" key="9">
    <source>
        <dbReference type="Proteomes" id="UP000198688"/>
    </source>
</evidence>
<feature type="transmembrane region" description="Helical" evidence="6">
    <location>
        <begin position="529"/>
        <end position="552"/>
    </location>
</feature>
<evidence type="ECO:0000259" key="7">
    <source>
        <dbReference type="Pfam" id="PF02687"/>
    </source>
</evidence>
<keyword evidence="5 6" id="KW-0472">Membrane</keyword>
<feature type="domain" description="ABC3 transporter permease C-terminal" evidence="7">
    <location>
        <begin position="723"/>
        <end position="830"/>
    </location>
</feature>
<sequence length="854" mass="87205">MSLHWAGIRGRARADAGPLLLVAVVVTLVSALSGAIPVLAGDTADAAVRDAVRRAGPAADTTVQARWEPDYGMTGRLRMPRLADDIADLRARSSDELGPALRPVMLPPVSSVITPTLKITDGSVLRTLRMAYLSGDGDGPRVDWVAGAEPAPAEEGQFEVGEDQQPWRVQVGVSETVATTMGVRPGTVLKVADDRGNPKNVQVSGIFRAVDSTDPGWRTAPWLLNPGTGLDGAGTTRFGGLLSAGSLPDARLAFDEDQLRRTITFSPDPARLTWDGARRIIDSTVQLEATSASSSNFDTSSTWQSGLDSVLKEVAAQIEAATVQASVLLTALLAGAALVLMLAAELVVRRRSAALVLGRQRGVSLPALGAELLLESLTVAVTAAGAGCAIAYAVTGGVGWAWTIPVLLVAALAVPAYAIVVAGRATSDRRTPANRAARRWIAVTALLRRLAAEMTVLAAAALALVALHQRGLETGLPTAAPTLAVIVGGLLLVRVLPLVTGAGLRLALRSRWSLPVFGTAQAAAVSRRVLPVLALSGSAALATFALVLGATVERGLEDGARVTVGADARVDLDADADAATVAEAQRIAAVPGVTAVVTGQVIDGARVVADGKVTPVRLVIVDRPSPVLARGALRPGMALDIPQDGAPGIRVVATGVAPAVGGATDVLIVGTGSGVPSAPNTIWVDGPGAASAVSGLPAVLRSAVLASRQTAPLVAGLVGLTWVTAVFLLVAGLLGFALAAAAGAPERWQTLSRLRTLGLTPRDARRVAAGSLLPLALLAAVGGPLLGVGVVLLVAGPLGLSLLTGQVDTPALVLPWAWITVVAAGFPVLVAVVVRAESVVRRRLRLADVLRVGG</sequence>
<name>A0A1H1WZQ1_9ACTN</name>
<evidence type="ECO:0000256" key="6">
    <source>
        <dbReference type="SAM" id="Phobius"/>
    </source>
</evidence>
<feature type="transmembrane region" description="Helical" evidence="6">
    <location>
        <begin position="400"/>
        <end position="425"/>
    </location>
</feature>
<dbReference type="Pfam" id="PF02687">
    <property type="entry name" value="FtsX"/>
    <property type="match status" value="1"/>
</dbReference>
<feature type="transmembrane region" description="Helical" evidence="6">
    <location>
        <begin position="722"/>
        <end position="744"/>
    </location>
</feature>
<evidence type="ECO:0000256" key="5">
    <source>
        <dbReference type="ARBA" id="ARBA00023136"/>
    </source>
</evidence>
<gene>
    <name evidence="8" type="ORF">SAMN04489716_2291</name>
</gene>
<protein>
    <submittedName>
        <fullName evidence="8">Putative ABC transport system permease protein</fullName>
    </submittedName>
</protein>
<dbReference type="InterPro" id="IPR003838">
    <property type="entry name" value="ABC3_permease_C"/>
</dbReference>
<dbReference type="RefSeq" id="WP_092544087.1">
    <property type="nucleotide sequence ID" value="NZ_BOMJ01000025.1"/>
</dbReference>
<evidence type="ECO:0000256" key="2">
    <source>
        <dbReference type="ARBA" id="ARBA00022475"/>
    </source>
</evidence>
<evidence type="ECO:0000313" key="8">
    <source>
        <dbReference type="EMBL" id="SDT02575.1"/>
    </source>
</evidence>
<dbReference type="AlphaFoldDB" id="A0A1H1WZQ1"/>
<feature type="transmembrane region" description="Helical" evidence="6">
    <location>
        <begin position="368"/>
        <end position="394"/>
    </location>
</feature>
<evidence type="ECO:0000256" key="3">
    <source>
        <dbReference type="ARBA" id="ARBA00022692"/>
    </source>
</evidence>
<dbReference type="Proteomes" id="UP000198688">
    <property type="component" value="Chromosome I"/>
</dbReference>
<feature type="transmembrane region" description="Helical" evidence="6">
    <location>
        <begin position="479"/>
        <end position="508"/>
    </location>
</feature>
<dbReference type="STRING" id="113562.SAMN04489716_2291"/>
<keyword evidence="9" id="KW-1185">Reference proteome</keyword>
<dbReference type="EMBL" id="LT629758">
    <property type="protein sequence ID" value="SDT02575.1"/>
    <property type="molecule type" value="Genomic_DNA"/>
</dbReference>
<feature type="transmembrane region" description="Helical" evidence="6">
    <location>
        <begin position="772"/>
        <end position="796"/>
    </location>
</feature>
<accession>A0A1H1WZQ1</accession>
<reference evidence="8 9" key="1">
    <citation type="submission" date="2016-10" db="EMBL/GenBank/DDBJ databases">
        <authorList>
            <person name="de Groot N.N."/>
        </authorList>
    </citation>
    <scope>NUCLEOTIDE SEQUENCE [LARGE SCALE GENOMIC DNA]</scope>
    <source>
        <strain evidence="8 9">DSM 43941</strain>
    </source>
</reference>
<feature type="transmembrane region" description="Helical" evidence="6">
    <location>
        <begin position="446"/>
        <end position="467"/>
    </location>
</feature>
<keyword evidence="4 6" id="KW-1133">Transmembrane helix</keyword>
<feature type="transmembrane region" description="Helical" evidence="6">
    <location>
        <begin position="327"/>
        <end position="348"/>
    </location>
</feature>
<comment type="subcellular location">
    <subcellularLocation>
        <location evidence="1">Cell membrane</location>
        <topology evidence="1">Multi-pass membrane protein</topology>
    </subcellularLocation>
</comment>
<dbReference type="OrthoDB" id="3782729at2"/>
<keyword evidence="2" id="KW-1003">Cell membrane</keyword>
<feature type="transmembrane region" description="Helical" evidence="6">
    <location>
        <begin position="816"/>
        <end position="836"/>
    </location>
</feature>
<proteinExistence type="predicted"/>